<dbReference type="PANTHER" id="PTHR33069:SF3">
    <property type="entry name" value="DYNEIN HEAVY CHAIN TAIL DOMAIN-CONTAINING PROTEIN"/>
    <property type="match status" value="1"/>
</dbReference>
<evidence type="ECO:0000313" key="3">
    <source>
        <dbReference type="Proteomes" id="UP000054564"/>
    </source>
</evidence>
<feature type="region of interest" description="Disordered" evidence="1">
    <location>
        <begin position="267"/>
        <end position="286"/>
    </location>
</feature>
<feature type="compositionally biased region" description="Polar residues" evidence="1">
    <location>
        <begin position="267"/>
        <end position="280"/>
    </location>
</feature>
<reference evidence="3" key="1">
    <citation type="submission" date="2014-03" db="EMBL/GenBank/DDBJ databases">
        <title>The Genome Sequence of Puccinia striiformis f. sp. tritici PST-78.</title>
        <authorList>
            <consortium name="The Broad Institute Genome Sequencing Platform"/>
            <person name="Cuomo C."/>
            <person name="Hulbert S."/>
            <person name="Chen X."/>
            <person name="Walker B."/>
            <person name="Young S.K."/>
            <person name="Zeng Q."/>
            <person name="Gargeya S."/>
            <person name="Fitzgerald M."/>
            <person name="Haas B."/>
            <person name="Abouelleil A."/>
            <person name="Alvarado L."/>
            <person name="Arachchi H.M."/>
            <person name="Berlin A.M."/>
            <person name="Chapman S.B."/>
            <person name="Goldberg J."/>
            <person name="Griggs A."/>
            <person name="Gujja S."/>
            <person name="Hansen M."/>
            <person name="Howarth C."/>
            <person name="Imamovic A."/>
            <person name="Larimer J."/>
            <person name="McCowan C."/>
            <person name="Montmayeur A."/>
            <person name="Murphy C."/>
            <person name="Neiman D."/>
            <person name="Pearson M."/>
            <person name="Priest M."/>
            <person name="Roberts A."/>
            <person name="Saif S."/>
            <person name="Shea T."/>
            <person name="Sisk P."/>
            <person name="Sykes S."/>
            <person name="Wortman J."/>
            <person name="Nusbaum C."/>
            <person name="Birren B."/>
        </authorList>
    </citation>
    <scope>NUCLEOTIDE SEQUENCE [LARGE SCALE GENOMIC DNA]</scope>
    <source>
        <strain evidence="3">race PST-78</strain>
    </source>
</reference>
<protein>
    <submittedName>
        <fullName evidence="2">Uncharacterized protein</fullName>
    </submittedName>
</protein>
<evidence type="ECO:0000256" key="1">
    <source>
        <dbReference type="SAM" id="MobiDB-lite"/>
    </source>
</evidence>
<comment type="caution">
    <text evidence="2">The sequence shown here is derived from an EMBL/GenBank/DDBJ whole genome shotgun (WGS) entry which is preliminary data.</text>
</comment>
<accession>A0A0L0VN43</accession>
<sequence>MLNSVWEEVERMQKLMSVTRTLDRMIENYDVLGEDTASLTQEKDPNLTVDDMREKAEIWRKLESELLPSIKEQSTALLTSLDLQNLEKHPSPDPGSTREILSDLDQTIENTVSSTILFSLRSPLPDAKHDHRMKNFKVFRFSQLRQKIRTLISARVRFVLESTREMLHLYTLSYMVTATSTTWQKASELQEDIQMCIADVSKAIHITIEWYQKSDWATIQDEWRVGVTSCNDLLEDIADTINRANRRAIINRGSDSTPNLANLTINSAEEPNLTNDNPKTQNRRDTSRELMLDVTRSTISFVKLTRICIKTALEMIPKKPVFELDTELNSEAIVRLQDAFGSLIGKLLTHLHYQRCANQSDGAISIATRDCICTSVKELPEELRSCLSDLESYLVPFLRGVDDASQTSDFSGWSLTMKRLWEQTVNRSLDLLSSLKIEREQQLEQEY</sequence>
<organism evidence="2 3">
    <name type="scientific">Puccinia striiformis f. sp. tritici PST-78</name>
    <dbReference type="NCBI Taxonomy" id="1165861"/>
    <lineage>
        <taxon>Eukaryota</taxon>
        <taxon>Fungi</taxon>
        <taxon>Dikarya</taxon>
        <taxon>Basidiomycota</taxon>
        <taxon>Pucciniomycotina</taxon>
        <taxon>Pucciniomycetes</taxon>
        <taxon>Pucciniales</taxon>
        <taxon>Pucciniaceae</taxon>
        <taxon>Puccinia</taxon>
    </lineage>
</organism>
<name>A0A0L0VN43_9BASI</name>
<dbReference type="PANTHER" id="PTHR33069">
    <property type="entry name" value="CHROMOSOME 7, WHOLE GENOME SHOTGUN SEQUENCE-RELATED"/>
    <property type="match status" value="1"/>
</dbReference>
<proteinExistence type="predicted"/>
<keyword evidence="3" id="KW-1185">Reference proteome</keyword>
<dbReference type="Proteomes" id="UP000054564">
    <property type="component" value="Unassembled WGS sequence"/>
</dbReference>
<gene>
    <name evidence="2" type="ORF">PSTG_06089</name>
</gene>
<dbReference type="EMBL" id="AJIL01000035">
    <property type="protein sequence ID" value="KNF00676.1"/>
    <property type="molecule type" value="Genomic_DNA"/>
</dbReference>
<dbReference type="AlphaFoldDB" id="A0A0L0VN43"/>
<evidence type="ECO:0000313" key="2">
    <source>
        <dbReference type="EMBL" id="KNF00676.1"/>
    </source>
</evidence>